<evidence type="ECO:0000256" key="1">
    <source>
        <dbReference type="SAM" id="MobiDB-lite"/>
    </source>
</evidence>
<gene>
    <name evidence="2" type="ORF">ALC60_04589</name>
</gene>
<feature type="non-terminal residue" evidence="2">
    <location>
        <position position="1"/>
    </location>
</feature>
<accession>A0A151X817</accession>
<protein>
    <submittedName>
        <fullName evidence="2">Uncharacterized protein</fullName>
    </submittedName>
</protein>
<feature type="region of interest" description="Disordered" evidence="1">
    <location>
        <begin position="23"/>
        <end position="52"/>
    </location>
</feature>
<proteinExistence type="predicted"/>
<organism evidence="2 3">
    <name type="scientific">Mycetomoellerius zeteki</name>
    <dbReference type="NCBI Taxonomy" id="64791"/>
    <lineage>
        <taxon>Eukaryota</taxon>
        <taxon>Metazoa</taxon>
        <taxon>Ecdysozoa</taxon>
        <taxon>Arthropoda</taxon>
        <taxon>Hexapoda</taxon>
        <taxon>Insecta</taxon>
        <taxon>Pterygota</taxon>
        <taxon>Neoptera</taxon>
        <taxon>Endopterygota</taxon>
        <taxon>Hymenoptera</taxon>
        <taxon>Apocrita</taxon>
        <taxon>Aculeata</taxon>
        <taxon>Formicoidea</taxon>
        <taxon>Formicidae</taxon>
        <taxon>Myrmicinae</taxon>
        <taxon>Mycetomoellerius</taxon>
    </lineage>
</organism>
<name>A0A151X817_9HYME</name>
<evidence type="ECO:0000313" key="2">
    <source>
        <dbReference type="EMBL" id="KYQ56512.1"/>
    </source>
</evidence>
<evidence type="ECO:0000313" key="3">
    <source>
        <dbReference type="Proteomes" id="UP000075809"/>
    </source>
</evidence>
<dbReference type="AlphaFoldDB" id="A0A151X817"/>
<feature type="compositionally biased region" description="Basic and acidic residues" evidence="1">
    <location>
        <begin position="23"/>
        <end position="44"/>
    </location>
</feature>
<dbReference type="Proteomes" id="UP000075809">
    <property type="component" value="Unassembled WGS sequence"/>
</dbReference>
<sequence>QFCADARNCFKEELPVRALDLDRKTGESVARERSQVPEGSRDGKSSQIVSVP</sequence>
<keyword evidence="3" id="KW-1185">Reference proteome</keyword>
<reference evidence="2 3" key="1">
    <citation type="submission" date="2015-09" db="EMBL/GenBank/DDBJ databases">
        <title>Trachymyrmex zeteki WGS genome.</title>
        <authorList>
            <person name="Nygaard S."/>
            <person name="Hu H."/>
            <person name="Boomsma J."/>
            <person name="Zhang G."/>
        </authorList>
    </citation>
    <scope>NUCLEOTIDE SEQUENCE [LARGE SCALE GENOMIC DNA]</scope>
    <source>
        <strain evidence="2">Tzet28-1</strain>
        <tissue evidence="2">Whole body</tissue>
    </source>
</reference>
<dbReference type="EMBL" id="KQ982431">
    <property type="protein sequence ID" value="KYQ56512.1"/>
    <property type="molecule type" value="Genomic_DNA"/>
</dbReference>